<evidence type="ECO:0000313" key="6">
    <source>
        <dbReference type="Proteomes" id="UP000249915"/>
    </source>
</evidence>
<evidence type="ECO:0000256" key="2">
    <source>
        <dbReference type="ARBA" id="ARBA00023015"/>
    </source>
</evidence>
<dbReference type="Pfam" id="PF00440">
    <property type="entry name" value="TetR_N"/>
    <property type="match status" value="1"/>
</dbReference>
<gene>
    <name evidence="5" type="ORF">BAY60_21410</name>
</gene>
<keyword evidence="2" id="KW-0805">Transcription regulation</keyword>
<dbReference type="PANTHER" id="PTHR30055">
    <property type="entry name" value="HTH-TYPE TRANSCRIPTIONAL REGULATOR RUTR"/>
    <property type="match status" value="1"/>
</dbReference>
<reference evidence="5 6" key="1">
    <citation type="submission" date="2016-07" db="EMBL/GenBank/DDBJ databases">
        <title>Draft genome sequence of Prauserella muralis DSM 45305, isolated from a mould-covered wall in an indoor environment.</title>
        <authorList>
            <person name="Ruckert C."/>
            <person name="Albersmeier A."/>
            <person name="Jiang C.-L."/>
            <person name="Jiang Y."/>
            <person name="Kalinowski J."/>
            <person name="Schneider O."/>
            <person name="Winkler A."/>
            <person name="Zotchev S.B."/>
        </authorList>
    </citation>
    <scope>NUCLEOTIDE SEQUENCE [LARGE SCALE GENOMIC DNA]</scope>
    <source>
        <strain evidence="5 6">DSM 45305</strain>
    </source>
</reference>
<sequence>MSHRDDLLAAARRLLEEQGYAHITTRDLVAASGTNLASIGYHFGSKAGLLNAAIGEVFEEWTEQLAELAMADPTASPVERGHVAWAAMLNSLASKRKLLLSYVEALAQAERVPDLREQFAEQYRRCRARVAELVAESLGDGTPAEDPRCRAVASFVIAICDGLSVQWLLDADGAPTAEELMAGLAAMWSASFPPAGKPGEQRA</sequence>
<dbReference type="Gene3D" id="1.10.357.10">
    <property type="entry name" value="Tetracycline Repressor, domain 2"/>
    <property type="match status" value="1"/>
</dbReference>
<dbReference type="GO" id="GO:0003700">
    <property type="term" value="F:DNA-binding transcription factor activity"/>
    <property type="evidence" value="ECO:0007669"/>
    <property type="project" value="TreeGrafter"/>
</dbReference>
<dbReference type="PRINTS" id="PR00455">
    <property type="entry name" value="HTHTETR"/>
</dbReference>
<dbReference type="Proteomes" id="UP000249915">
    <property type="component" value="Unassembled WGS sequence"/>
</dbReference>
<dbReference type="Pfam" id="PF13977">
    <property type="entry name" value="TetR_C_6"/>
    <property type="match status" value="1"/>
</dbReference>
<dbReference type="PANTHER" id="PTHR30055:SF219">
    <property type="entry name" value="TRANSCRIPTIONAL REGULATORY PROTEIN"/>
    <property type="match status" value="1"/>
</dbReference>
<protein>
    <submittedName>
        <fullName evidence="5">Transcriptional regulator</fullName>
    </submittedName>
</protein>
<proteinExistence type="predicted"/>
<evidence type="ECO:0000256" key="3">
    <source>
        <dbReference type="ARBA" id="ARBA00023125"/>
    </source>
</evidence>
<dbReference type="AlphaFoldDB" id="A0A2V4APM2"/>
<evidence type="ECO:0000256" key="4">
    <source>
        <dbReference type="ARBA" id="ARBA00023163"/>
    </source>
</evidence>
<dbReference type="PROSITE" id="PS50977">
    <property type="entry name" value="HTH_TETR_2"/>
    <property type="match status" value="1"/>
</dbReference>
<dbReference type="InterPro" id="IPR036271">
    <property type="entry name" value="Tet_transcr_reg_TetR-rel_C_sf"/>
</dbReference>
<dbReference type="RefSeq" id="WP_112283024.1">
    <property type="nucleotide sequence ID" value="NZ_MASW01000005.1"/>
</dbReference>
<dbReference type="InterPro" id="IPR009057">
    <property type="entry name" value="Homeodomain-like_sf"/>
</dbReference>
<keyword evidence="6" id="KW-1185">Reference proteome</keyword>
<dbReference type="GO" id="GO:0000976">
    <property type="term" value="F:transcription cis-regulatory region binding"/>
    <property type="evidence" value="ECO:0007669"/>
    <property type="project" value="TreeGrafter"/>
</dbReference>
<keyword evidence="1" id="KW-0678">Repressor</keyword>
<dbReference type="SUPFAM" id="SSF48498">
    <property type="entry name" value="Tetracyclin repressor-like, C-terminal domain"/>
    <property type="match status" value="1"/>
</dbReference>
<dbReference type="InterPro" id="IPR039538">
    <property type="entry name" value="BetI_C"/>
</dbReference>
<dbReference type="OrthoDB" id="2356263at2"/>
<dbReference type="InterPro" id="IPR050109">
    <property type="entry name" value="HTH-type_TetR-like_transc_reg"/>
</dbReference>
<dbReference type="EMBL" id="MASW01000005">
    <property type="protein sequence ID" value="PXY22418.1"/>
    <property type="molecule type" value="Genomic_DNA"/>
</dbReference>
<dbReference type="InterPro" id="IPR001647">
    <property type="entry name" value="HTH_TetR"/>
</dbReference>
<name>A0A2V4APM2_9PSEU</name>
<organism evidence="5 6">
    <name type="scientific">Prauserella muralis</name>
    <dbReference type="NCBI Taxonomy" id="588067"/>
    <lineage>
        <taxon>Bacteria</taxon>
        <taxon>Bacillati</taxon>
        <taxon>Actinomycetota</taxon>
        <taxon>Actinomycetes</taxon>
        <taxon>Pseudonocardiales</taxon>
        <taxon>Pseudonocardiaceae</taxon>
        <taxon>Prauserella</taxon>
    </lineage>
</organism>
<keyword evidence="4" id="KW-0804">Transcription</keyword>
<accession>A0A2V4APM2</accession>
<evidence type="ECO:0000256" key="1">
    <source>
        <dbReference type="ARBA" id="ARBA00022491"/>
    </source>
</evidence>
<comment type="caution">
    <text evidence="5">The sequence shown here is derived from an EMBL/GenBank/DDBJ whole genome shotgun (WGS) entry which is preliminary data.</text>
</comment>
<dbReference type="SUPFAM" id="SSF46689">
    <property type="entry name" value="Homeodomain-like"/>
    <property type="match status" value="1"/>
</dbReference>
<evidence type="ECO:0000313" key="5">
    <source>
        <dbReference type="EMBL" id="PXY22418.1"/>
    </source>
</evidence>
<keyword evidence="3" id="KW-0238">DNA-binding</keyword>